<evidence type="ECO:0000256" key="2">
    <source>
        <dbReference type="ARBA" id="ARBA00022692"/>
    </source>
</evidence>
<dbReference type="PANTHER" id="PTHR24186:SF8">
    <property type="entry name" value="ANKYRIN REPEAT FAMILY PROTEIN"/>
    <property type="match status" value="1"/>
</dbReference>
<keyword evidence="5" id="KW-0040">ANK repeat</keyword>
<organism evidence="9 10">
    <name type="scientific">Actinidia chinensis var. chinensis</name>
    <name type="common">Chinese soft-hair kiwi</name>
    <dbReference type="NCBI Taxonomy" id="1590841"/>
    <lineage>
        <taxon>Eukaryota</taxon>
        <taxon>Viridiplantae</taxon>
        <taxon>Streptophyta</taxon>
        <taxon>Embryophyta</taxon>
        <taxon>Tracheophyta</taxon>
        <taxon>Spermatophyta</taxon>
        <taxon>Magnoliopsida</taxon>
        <taxon>eudicotyledons</taxon>
        <taxon>Gunneridae</taxon>
        <taxon>Pentapetalae</taxon>
        <taxon>asterids</taxon>
        <taxon>Ericales</taxon>
        <taxon>Actinidiaceae</taxon>
        <taxon>Actinidia</taxon>
    </lineage>
</organism>
<dbReference type="Pfam" id="PF13962">
    <property type="entry name" value="PGG"/>
    <property type="match status" value="1"/>
</dbReference>
<dbReference type="InParanoid" id="A0A2R6RKI6"/>
<feature type="domain" description="PGG" evidence="8">
    <location>
        <begin position="87"/>
        <end position="161"/>
    </location>
</feature>
<accession>A0A2R6RKI6</accession>
<keyword evidence="10" id="KW-1185">Reference proteome</keyword>
<evidence type="ECO:0000313" key="10">
    <source>
        <dbReference type="Proteomes" id="UP000241394"/>
    </source>
</evidence>
<proteinExistence type="predicted"/>
<reference evidence="10" key="2">
    <citation type="journal article" date="2018" name="BMC Genomics">
        <title>A manually annotated Actinidia chinensis var. chinensis (kiwifruit) genome highlights the challenges associated with draft genomes and gene prediction in plants.</title>
        <authorList>
            <person name="Pilkington S.M."/>
            <person name="Crowhurst R."/>
            <person name="Hilario E."/>
            <person name="Nardozza S."/>
            <person name="Fraser L."/>
            <person name="Peng Y."/>
            <person name="Gunaseelan K."/>
            <person name="Simpson R."/>
            <person name="Tahir J."/>
            <person name="Deroles S.C."/>
            <person name="Templeton K."/>
            <person name="Luo Z."/>
            <person name="Davy M."/>
            <person name="Cheng C."/>
            <person name="McNeilage M."/>
            <person name="Scaglione D."/>
            <person name="Liu Y."/>
            <person name="Zhang Q."/>
            <person name="Datson P."/>
            <person name="De Silva N."/>
            <person name="Gardiner S.E."/>
            <person name="Bassett H."/>
            <person name="Chagne D."/>
            <person name="McCallum J."/>
            <person name="Dzierzon H."/>
            <person name="Deng C."/>
            <person name="Wang Y.Y."/>
            <person name="Barron L."/>
            <person name="Manako K."/>
            <person name="Bowen J."/>
            <person name="Foster T.M."/>
            <person name="Erridge Z.A."/>
            <person name="Tiffin H."/>
            <person name="Waite C.N."/>
            <person name="Davies K.M."/>
            <person name="Grierson E.P."/>
            <person name="Laing W.A."/>
            <person name="Kirk R."/>
            <person name="Chen X."/>
            <person name="Wood M."/>
            <person name="Montefiori M."/>
            <person name="Brummell D.A."/>
            <person name="Schwinn K.E."/>
            <person name="Catanach A."/>
            <person name="Fullerton C."/>
            <person name="Li D."/>
            <person name="Meiyalaghan S."/>
            <person name="Nieuwenhuizen N."/>
            <person name="Read N."/>
            <person name="Prakash R."/>
            <person name="Hunter D."/>
            <person name="Zhang H."/>
            <person name="McKenzie M."/>
            <person name="Knabel M."/>
            <person name="Harris A."/>
            <person name="Allan A.C."/>
            <person name="Gleave A."/>
            <person name="Chen A."/>
            <person name="Janssen B.J."/>
            <person name="Plunkett B."/>
            <person name="Ampomah-Dwamena C."/>
            <person name="Voogd C."/>
            <person name="Leif D."/>
            <person name="Lafferty D."/>
            <person name="Souleyre E.J.F."/>
            <person name="Varkonyi-Gasic E."/>
            <person name="Gambi F."/>
            <person name="Hanley J."/>
            <person name="Yao J.L."/>
            <person name="Cheung J."/>
            <person name="David K.M."/>
            <person name="Warren B."/>
            <person name="Marsh K."/>
            <person name="Snowden K.C."/>
            <person name="Lin-Wang K."/>
            <person name="Brian L."/>
            <person name="Martinez-Sanchez M."/>
            <person name="Wang M."/>
            <person name="Ileperuma N."/>
            <person name="Macnee N."/>
            <person name="Campin R."/>
            <person name="McAtee P."/>
            <person name="Drummond R.S.M."/>
            <person name="Espley R.V."/>
            <person name="Ireland H.S."/>
            <person name="Wu R."/>
            <person name="Atkinson R.G."/>
            <person name="Karunairetnam S."/>
            <person name="Bulley S."/>
            <person name="Chunkath S."/>
            <person name="Hanley Z."/>
            <person name="Storey R."/>
            <person name="Thrimawithana A.H."/>
            <person name="Thomson S."/>
            <person name="David C."/>
            <person name="Testolin R."/>
            <person name="Huang H."/>
            <person name="Hellens R.P."/>
            <person name="Schaffer R.J."/>
        </authorList>
    </citation>
    <scope>NUCLEOTIDE SEQUENCE [LARGE SCALE GENOMIC DNA]</scope>
    <source>
        <strain evidence="10">cv. Red5</strain>
    </source>
</reference>
<keyword evidence="6 7" id="KW-0472">Membrane</keyword>
<keyword evidence="2 7" id="KW-0812">Transmembrane</keyword>
<evidence type="ECO:0000259" key="8">
    <source>
        <dbReference type="Pfam" id="PF13962"/>
    </source>
</evidence>
<keyword evidence="4 7" id="KW-1133">Transmembrane helix</keyword>
<sequence length="172" mass="18590">MAVKGQSVDIVLELSKPDPPSVLNLEDNKANTALHIATRKGKAEPKQLKQTVSDIKHDMQSQLKQTRQTGFRVQKIKKRLEKLYTSGLNNAINSVTVVAVLIATVAFAAIVTVPGQYVEEKTKGFSIGQAHIARKAAFIIFFVSDSAALFISLAVVVVQTSVVVIETTGVCD</sequence>
<feature type="transmembrane region" description="Helical" evidence="7">
    <location>
        <begin position="91"/>
        <end position="115"/>
    </location>
</feature>
<comment type="subcellular location">
    <subcellularLocation>
        <location evidence="1">Membrane</location>
        <topology evidence="1">Multi-pass membrane protein</topology>
    </subcellularLocation>
</comment>
<keyword evidence="3" id="KW-0677">Repeat</keyword>
<evidence type="ECO:0000256" key="6">
    <source>
        <dbReference type="ARBA" id="ARBA00023136"/>
    </source>
</evidence>
<dbReference type="Proteomes" id="UP000241394">
    <property type="component" value="Chromosome LG5"/>
</dbReference>
<evidence type="ECO:0000256" key="4">
    <source>
        <dbReference type="ARBA" id="ARBA00022989"/>
    </source>
</evidence>
<evidence type="ECO:0000256" key="5">
    <source>
        <dbReference type="ARBA" id="ARBA00023043"/>
    </source>
</evidence>
<protein>
    <submittedName>
        <fullName evidence="9">Ankyrin repeat-containing protein</fullName>
    </submittedName>
</protein>
<gene>
    <name evidence="9" type="ORF">CEY00_Acc08930</name>
</gene>
<dbReference type="Gramene" id="PSS30539">
    <property type="protein sequence ID" value="PSS30539"/>
    <property type="gene ID" value="CEY00_Acc08930"/>
</dbReference>
<name>A0A2R6RKI6_ACTCC</name>
<reference evidence="9 10" key="1">
    <citation type="submission" date="2017-07" db="EMBL/GenBank/DDBJ databases">
        <title>An improved, manually edited Actinidia chinensis var. chinensis (kiwifruit) genome highlights the challenges associated with draft genomes and gene prediction in plants.</title>
        <authorList>
            <person name="Pilkington S."/>
            <person name="Crowhurst R."/>
            <person name="Hilario E."/>
            <person name="Nardozza S."/>
            <person name="Fraser L."/>
            <person name="Peng Y."/>
            <person name="Gunaseelan K."/>
            <person name="Simpson R."/>
            <person name="Tahir J."/>
            <person name="Deroles S."/>
            <person name="Templeton K."/>
            <person name="Luo Z."/>
            <person name="Davy M."/>
            <person name="Cheng C."/>
            <person name="Mcneilage M."/>
            <person name="Scaglione D."/>
            <person name="Liu Y."/>
            <person name="Zhang Q."/>
            <person name="Datson P."/>
            <person name="De Silva N."/>
            <person name="Gardiner S."/>
            <person name="Bassett H."/>
            <person name="Chagne D."/>
            <person name="Mccallum J."/>
            <person name="Dzierzon H."/>
            <person name="Deng C."/>
            <person name="Wang Y.-Y."/>
            <person name="Barron N."/>
            <person name="Manako K."/>
            <person name="Bowen J."/>
            <person name="Foster T."/>
            <person name="Erridge Z."/>
            <person name="Tiffin H."/>
            <person name="Waite C."/>
            <person name="Davies K."/>
            <person name="Grierson E."/>
            <person name="Laing W."/>
            <person name="Kirk R."/>
            <person name="Chen X."/>
            <person name="Wood M."/>
            <person name="Montefiori M."/>
            <person name="Brummell D."/>
            <person name="Schwinn K."/>
            <person name="Catanach A."/>
            <person name="Fullerton C."/>
            <person name="Li D."/>
            <person name="Meiyalaghan S."/>
            <person name="Nieuwenhuizen N."/>
            <person name="Read N."/>
            <person name="Prakash R."/>
            <person name="Hunter D."/>
            <person name="Zhang H."/>
            <person name="Mckenzie M."/>
            <person name="Knabel M."/>
            <person name="Harris A."/>
            <person name="Allan A."/>
            <person name="Chen A."/>
            <person name="Janssen B."/>
            <person name="Plunkett B."/>
            <person name="Dwamena C."/>
            <person name="Voogd C."/>
            <person name="Leif D."/>
            <person name="Lafferty D."/>
            <person name="Souleyre E."/>
            <person name="Varkonyi-Gasic E."/>
            <person name="Gambi F."/>
            <person name="Hanley J."/>
            <person name="Yao J.-L."/>
            <person name="Cheung J."/>
            <person name="David K."/>
            <person name="Warren B."/>
            <person name="Marsh K."/>
            <person name="Snowden K."/>
            <person name="Lin-Wang K."/>
            <person name="Brian L."/>
            <person name="Martinez-Sanchez M."/>
            <person name="Wang M."/>
            <person name="Ileperuma N."/>
            <person name="Macnee N."/>
            <person name="Campin R."/>
            <person name="Mcatee P."/>
            <person name="Drummond R."/>
            <person name="Espley R."/>
            <person name="Ireland H."/>
            <person name="Wu R."/>
            <person name="Atkinson R."/>
            <person name="Karunairetnam S."/>
            <person name="Bulley S."/>
            <person name="Chunkath S."/>
            <person name="Hanley Z."/>
            <person name="Storey R."/>
            <person name="Thrimawithana A."/>
            <person name="Thomson S."/>
            <person name="David C."/>
            <person name="Testolin R."/>
        </authorList>
    </citation>
    <scope>NUCLEOTIDE SEQUENCE [LARGE SCALE GENOMIC DNA]</scope>
    <source>
        <strain evidence="10">cv. Red5</strain>
        <tissue evidence="9">Young leaf</tissue>
    </source>
</reference>
<feature type="transmembrane region" description="Helical" evidence="7">
    <location>
        <begin position="136"/>
        <end position="158"/>
    </location>
</feature>
<evidence type="ECO:0000256" key="7">
    <source>
        <dbReference type="SAM" id="Phobius"/>
    </source>
</evidence>
<dbReference type="STRING" id="1590841.A0A2R6RKI6"/>
<dbReference type="PANTHER" id="PTHR24186">
    <property type="entry name" value="PROTEIN PHOSPHATASE 1 REGULATORY SUBUNIT"/>
    <property type="match status" value="1"/>
</dbReference>
<evidence type="ECO:0000256" key="1">
    <source>
        <dbReference type="ARBA" id="ARBA00004141"/>
    </source>
</evidence>
<dbReference type="GO" id="GO:0005886">
    <property type="term" value="C:plasma membrane"/>
    <property type="evidence" value="ECO:0007669"/>
    <property type="project" value="TreeGrafter"/>
</dbReference>
<dbReference type="OrthoDB" id="1727290at2759"/>
<dbReference type="EMBL" id="NKQK01000005">
    <property type="protein sequence ID" value="PSS30539.1"/>
    <property type="molecule type" value="Genomic_DNA"/>
</dbReference>
<evidence type="ECO:0000313" key="9">
    <source>
        <dbReference type="EMBL" id="PSS30539.1"/>
    </source>
</evidence>
<dbReference type="AlphaFoldDB" id="A0A2R6RKI6"/>
<comment type="caution">
    <text evidence="9">The sequence shown here is derived from an EMBL/GenBank/DDBJ whole genome shotgun (WGS) entry which is preliminary data.</text>
</comment>
<evidence type="ECO:0000256" key="3">
    <source>
        <dbReference type="ARBA" id="ARBA00022737"/>
    </source>
</evidence>
<dbReference type="InterPro" id="IPR026961">
    <property type="entry name" value="PGG_dom"/>
</dbReference>